<organism evidence="2 3">
    <name type="scientific">Saccharopolyspora spinosa</name>
    <dbReference type="NCBI Taxonomy" id="60894"/>
    <lineage>
        <taxon>Bacteria</taxon>
        <taxon>Bacillati</taxon>
        <taxon>Actinomycetota</taxon>
        <taxon>Actinomycetes</taxon>
        <taxon>Pseudonocardiales</taxon>
        <taxon>Pseudonocardiaceae</taxon>
        <taxon>Saccharopolyspora</taxon>
    </lineage>
</organism>
<proteinExistence type="predicted"/>
<comment type="caution">
    <text evidence="2">The sequence shown here is derived from an EMBL/GenBank/DDBJ whole genome shotgun (WGS) entry which is preliminary data.</text>
</comment>
<accession>A0A2N3Y2W3</accession>
<feature type="transmembrane region" description="Helical" evidence="1">
    <location>
        <begin position="12"/>
        <end position="32"/>
    </location>
</feature>
<protein>
    <submittedName>
        <fullName evidence="2">Uncharacterized protein</fullName>
    </submittedName>
</protein>
<keyword evidence="3" id="KW-1185">Reference proteome</keyword>
<dbReference type="STRING" id="994479.GCA_000194155_01316"/>
<gene>
    <name evidence="2" type="ORF">A8926_5114</name>
</gene>
<dbReference type="AlphaFoldDB" id="A0A2N3Y2W3"/>
<evidence type="ECO:0000313" key="2">
    <source>
        <dbReference type="EMBL" id="PKW17181.1"/>
    </source>
</evidence>
<dbReference type="EMBL" id="PJNB01000001">
    <property type="protein sequence ID" value="PKW17181.1"/>
    <property type="molecule type" value="Genomic_DNA"/>
</dbReference>
<dbReference type="Proteomes" id="UP000233786">
    <property type="component" value="Unassembled WGS sequence"/>
</dbReference>
<evidence type="ECO:0000256" key="1">
    <source>
        <dbReference type="SAM" id="Phobius"/>
    </source>
</evidence>
<sequence length="59" mass="6480">MFWAEGVSKVFVVVVALLFVLILGVVMFTDVLDGNQPSGRGLKGAVAQLRREIRLIGHR</sequence>
<name>A0A2N3Y2W3_SACSN</name>
<reference evidence="2" key="1">
    <citation type="submission" date="2017-12" db="EMBL/GenBank/DDBJ databases">
        <title>Sequencing the genomes of 1000 Actinobacteria strains.</title>
        <authorList>
            <person name="Klenk H.-P."/>
        </authorList>
    </citation>
    <scope>NUCLEOTIDE SEQUENCE [LARGE SCALE GENOMIC DNA]</scope>
    <source>
        <strain evidence="2">DSM 44228</strain>
    </source>
</reference>
<evidence type="ECO:0000313" key="3">
    <source>
        <dbReference type="Proteomes" id="UP000233786"/>
    </source>
</evidence>
<keyword evidence="1" id="KW-1133">Transmembrane helix</keyword>
<keyword evidence="1" id="KW-0472">Membrane</keyword>
<keyword evidence="1" id="KW-0812">Transmembrane</keyword>